<keyword evidence="2" id="KW-0804">Transcription</keyword>
<keyword evidence="2" id="KW-0806">Transcription termination</keyword>
<evidence type="ECO:0000256" key="1">
    <source>
        <dbReference type="ARBA" id="ARBA00007692"/>
    </source>
</evidence>
<comment type="caution">
    <text evidence="4">The sequence shown here is derived from an EMBL/GenBank/DDBJ whole genome shotgun (WGS) entry which is preliminary data.</text>
</comment>
<proteinExistence type="inferred from homology"/>
<protein>
    <submittedName>
        <fullName evidence="4">Uncharacterized protein</fullName>
    </submittedName>
</protein>
<keyword evidence="5" id="KW-1185">Reference proteome</keyword>
<dbReference type="Gene3D" id="1.25.70.10">
    <property type="entry name" value="Transcription termination factor 3, mitochondrial"/>
    <property type="match status" value="1"/>
</dbReference>
<comment type="similarity">
    <text evidence="1">Belongs to the mTERF family.</text>
</comment>
<sequence>MSAHIRRSVASLFSKSPSPMCKSHVRFWLSLCYFASSTETHPVSTPAFNLHKYHFSPQAASVLARLKNPERSDSVLSFLQESGFSNAQLEKIVKCKPELLCANIENIIKPKIKIVHDLGFSAHEVAGIISSNPVIFSRSIRNRIIPSLSVLKGLVGSNAEVAKLIRKNSWFLITDLEKTMVPNIEFLKSCGIPVNQITRYTCFFPRFILHKPEIMRKAVDKADEMGVSRSSNVFIYAVGVVSSMSKEILELKFKTFRNLGFSEDEILGMFRKAPQVFSVSEEKINNVIELLLATGRYSTLCIARFPNSLMYSIETRYKPRLHALETLEKKNLIENWPMCASRSMSLDSLDNSSDLAVAGLSSCQPEQSSKPI</sequence>
<dbReference type="Pfam" id="PF02536">
    <property type="entry name" value="mTERF"/>
    <property type="match status" value="2"/>
</dbReference>
<keyword evidence="3" id="KW-0809">Transit peptide</keyword>
<keyword evidence="2" id="KW-0805">Transcription regulation</keyword>
<gene>
    <name evidence="4" type="ORF">DH2020_007752</name>
</gene>
<dbReference type="EMBL" id="JABTTQ020003506">
    <property type="protein sequence ID" value="KAK6115483.1"/>
    <property type="molecule type" value="Genomic_DNA"/>
</dbReference>
<evidence type="ECO:0000313" key="4">
    <source>
        <dbReference type="EMBL" id="KAK6115483.1"/>
    </source>
</evidence>
<dbReference type="PANTHER" id="PTHR13068">
    <property type="entry name" value="CGI-12 PROTEIN-RELATED"/>
    <property type="match status" value="1"/>
</dbReference>
<name>A0ABR0TZ21_REHGL</name>
<accession>A0ABR0TZ21</accession>
<dbReference type="InterPro" id="IPR003690">
    <property type="entry name" value="MTERF"/>
</dbReference>
<evidence type="ECO:0000256" key="2">
    <source>
        <dbReference type="ARBA" id="ARBA00022472"/>
    </source>
</evidence>
<organism evidence="4 5">
    <name type="scientific">Rehmannia glutinosa</name>
    <name type="common">Chinese foxglove</name>
    <dbReference type="NCBI Taxonomy" id="99300"/>
    <lineage>
        <taxon>Eukaryota</taxon>
        <taxon>Viridiplantae</taxon>
        <taxon>Streptophyta</taxon>
        <taxon>Embryophyta</taxon>
        <taxon>Tracheophyta</taxon>
        <taxon>Spermatophyta</taxon>
        <taxon>Magnoliopsida</taxon>
        <taxon>eudicotyledons</taxon>
        <taxon>Gunneridae</taxon>
        <taxon>Pentapetalae</taxon>
        <taxon>asterids</taxon>
        <taxon>lamiids</taxon>
        <taxon>Lamiales</taxon>
        <taxon>Orobanchaceae</taxon>
        <taxon>Rehmannieae</taxon>
        <taxon>Rehmannia</taxon>
    </lineage>
</organism>
<dbReference type="Proteomes" id="UP001318860">
    <property type="component" value="Unassembled WGS sequence"/>
</dbReference>
<evidence type="ECO:0000313" key="5">
    <source>
        <dbReference type="Proteomes" id="UP001318860"/>
    </source>
</evidence>
<dbReference type="InterPro" id="IPR038538">
    <property type="entry name" value="MTERF_sf"/>
</dbReference>
<reference evidence="4 5" key="1">
    <citation type="journal article" date="2021" name="Comput. Struct. Biotechnol. J.">
        <title>De novo genome assembly of the potent medicinal plant Rehmannia glutinosa using nanopore technology.</title>
        <authorList>
            <person name="Ma L."/>
            <person name="Dong C."/>
            <person name="Song C."/>
            <person name="Wang X."/>
            <person name="Zheng X."/>
            <person name="Niu Y."/>
            <person name="Chen S."/>
            <person name="Feng W."/>
        </authorList>
    </citation>
    <scope>NUCLEOTIDE SEQUENCE [LARGE SCALE GENOMIC DNA]</scope>
    <source>
        <strain evidence="4">DH-2019</strain>
    </source>
</reference>
<dbReference type="SMART" id="SM00733">
    <property type="entry name" value="Mterf"/>
    <property type="match status" value="6"/>
</dbReference>
<evidence type="ECO:0000256" key="3">
    <source>
        <dbReference type="ARBA" id="ARBA00022946"/>
    </source>
</evidence>
<dbReference type="PANTHER" id="PTHR13068:SF130">
    <property type="entry name" value="TRANSCRIPTION TERMINATION FACTOR MTERF6, CHLOROPLASTIC_MITOCHONDRIAL-LIKE"/>
    <property type="match status" value="1"/>
</dbReference>